<name>A0ABQ9TYW9_SAGOE</name>
<feature type="region of interest" description="Disordered" evidence="1">
    <location>
        <begin position="99"/>
        <end position="158"/>
    </location>
</feature>
<sequence length="158" mass="16966">MPVPHRIGAVLRADLSDPASSLIKRPRGALTAGGGDAHGVAQPRLQFLPLLRSFPALRNVAASQPPVVQGKKGRSKNKPLSLIRFPAVWTSVALREHMSLSLGEKTGETRSEQHTARGERLRTSASKVEQEPVTAVDGAPKTPDCEISDGRGRRPENT</sequence>
<evidence type="ECO:0000313" key="3">
    <source>
        <dbReference type="Proteomes" id="UP001266305"/>
    </source>
</evidence>
<evidence type="ECO:0000313" key="2">
    <source>
        <dbReference type="EMBL" id="KAK2089715.1"/>
    </source>
</evidence>
<reference evidence="2 3" key="1">
    <citation type="submission" date="2023-05" db="EMBL/GenBank/DDBJ databases">
        <title>B98-5 Cell Line De Novo Hybrid Assembly: An Optical Mapping Approach.</title>
        <authorList>
            <person name="Kananen K."/>
            <person name="Auerbach J.A."/>
            <person name="Kautto E."/>
            <person name="Blachly J.S."/>
        </authorList>
    </citation>
    <scope>NUCLEOTIDE SEQUENCE [LARGE SCALE GENOMIC DNA]</scope>
    <source>
        <strain evidence="2">B95-8</strain>
        <tissue evidence="2">Cell line</tissue>
    </source>
</reference>
<dbReference type="EMBL" id="JASSZA010000018">
    <property type="protein sequence ID" value="KAK2089715.1"/>
    <property type="molecule type" value="Genomic_DNA"/>
</dbReference>
<evidence type="ECO:0000256" key="1">
    <source>
        <dbReference type="SAM" id="MobiDB-lite"/>
    </source>
</evidence>
<proteinExistence type="predicted"/>
<feature type="compositionally biased region" description="Basic and acidic residues" evidence="1">
    <location>
        <begin position="148"/>
        <end position="158"/>
    </location>
</feature>
<comment type="caution">
    <text evidence="2">The sequence shown here is derived from an EMBL/GenBank/DDBJ whole genome shotgun (WGS) entry which is preliminary data.</text>
</comment>
<accession>A0ABQ9TYW9</accession>
<feature type="compositionally biased region" description="Basic and acidic residues" evidence="1">
    <location>
        <begin position="105"/>
        <end position="122"/>
    </location>
</feature>
<gene>
    <name evidence="2" type="ORF">P7K49_032381</name>
</gene>
<protein>
    <submittedName>
        <fullName evidence="2">Uncharacterized protein</fullName>
    </submittedName>
</protein>
<keyword evidence="3" id="KW-1185">Reference proteome</keyword>
<dbReference type="Proteomes" id="UP001266305">
    <property type="component" value="Unassembled WGS sequence"/>
</dbReference>
<organism evidence="2 3">
    <name type="scientific">Saguinus oedipus</name>
    <name type="common">Cotton-top tamarin</name>
    <name type="synonym">Oedipomidas oedipus</name>
    <dbReference type="NCBI Taxonomy" id="9490"/>
    <lineage>
        <taxon>Eukaryota</taxon>
        <taxon>Metazoa</taxon>
        <taxon>Chordata</taxon>
        <taxon>Craniata</taxon>
        <taxon>Vertebrata</taxon>
        <taxon>Euteleostomi</taxon>
        <taxon>Mammalia</taxon>
        <taxon>Eutheria</taxon>
        <taxon>Euarchontoglires</taxon>
        <taxon>Primates</taxon>
        <taxon>Haplorrhini</taxon>
        <taxon>Platyrrhini</taxon>
        <taxon>Cebidae</taxon>
        <taxon>Callitrichinae</taxon>
        <taxon>Saguinus</taxon>
    </lineage>
</organism>